<dbReference type="KEGG" id="thal:A1OE_556"/>
<gene>
    <name evidence="1" type="ORF">A1OE_556</name>
</gene>
<reference evidence="1 2" key="1">
    <citation type="journal article" date="2012" name="Proc. Natl. Acad. Sci. U.S.A.">
        <title>Genome streamlining and chemical defense in a coral reef symbiosis.</title>
        <authorList>
            <person name="Kwan J.C."/>
            <person name="Donia M.S."/>
            <person name="Han A.W."/>
            <person name="Hirose E."/>
            <person name="Haygood M.G."/>
            <person name="Schmidt E.W."/>
        </authorList>
    </citation>
    <scope>NUCLEOTIDE SEQUENCE [LARGE SCALE GENOMIC DNA]</scope>
    <source>
        <strain evidence="1 2">L2</strain>
    </source>
</reference>
<proteinExistence type="predicted"/>
<dbReference type="HOGENOM" id="CLU_3213799_0_0_5"/>
<sequence length="44" mass="5333">MKVLPRKTYAELINYTIILFCNKDNKYFLLKKVKTITLINKQDR</sequence>
<accession>K7YMJ9</accession>
<dbReference type="Proteomes" id="UP000010077">
    <property type="component" value="Chromosome"/>
</dbReference>
<dbReference type="EMBL" id="CP003539">
    <property type="protein sequence ID" value="AFX98747.1"/>
    <property type="molecule type" value="Genomic_DNA"/>
</dbReference>
<keyword evidence="2" id="KW-1185">Reference proteome</keyword>
<name>K7YMJ9_9PROT</name>
<organism evidence="1 2">
    <name type="scientific">Candidatus Endolissoclinum faulkneri L2</name>
    <dbReference type="NCBI Taxonomy" id="1193729"/>
    <lineage>
        <taxon>Bacteria</taxon>
        <taxon>Pseudomonadati</taxon>
        <taxon>Pseudomonadota</taxon>
        <taxon>Alphaproteobacteria</taxon>
        <taxon>Rhodospirillales</taxon>
        <taxon>Rhodospirillaceae</taxon>
        <taxon>Candidatus Endolissoclinum</taxon>
    </lineage>
</organism>
<evidence type="ECO:0000313" key="2">
    <source>
        <dbReference type="Proteomes" id="UP000010077"/>
    </source>
</evidence>
<dbReference type="AlphaFoldDB" id="K7YMJ9"/>
<protein>
    <submittedName>
        <fullName evidence="1">Uncharacterized protein</fullName>
    </submittedName>
</protein>
<evidence type="ECO:0000313" key="1">
    <source>
        <dbReference type="EMBL" id="AFX98747.1"/>
    </source>
</evidence>